<dbReference type="RefSeq" id="WP_096585266.1">
    <property type="nucleotide sequence ID" value="NZ_CAWNJS010000003.1"/>
</dbReference>
<protein>
    <recommendedName>
        <fullName evidence="4">YtkA-like domain-containing protein</fullName>
    </recommendedName>
</protein>
<keyword evidence="3" id="KW-1185">Reference proteome</keyword>
<dbReference type="PROSITE" id="PS51257">
    <property type="entry name" value="PROKAR_LIPOPROTEIN"/>
    <property type="match status" value="1"/>
</dbReference>
<evidence type="ECO:0000313" key="2">
    <source>
        <dbReference type="EMBL" id="BAZ03180.1"/>
    </source>
</evidence>
<dbReference type="AlphaFoldDB" id="A0A1Z4NBU3"/>
<accession>A0A1Z4NBU3</accession>
<geneLocation type="plasmid" evidence="3">
    <name>Plasmid2 dna</name>
</geneLocation>
<name>A0A1Z4NBU3_9CYAN</name>
<dbReference type="EMBL" id="AP018250">
    <property type="protein sequence ID" value="BAZ03180.1"/>
    <property type="molecule type" value="Genomic_DNA"/>
</dbReference>
<keyword evidence="2" id="KW-0614">Plasmid</keyword>
<feature type="region of interest" description="Disordered" evidence="1">
    <location>
        <begin position="28"/>
        <end position="72"/>
    </location>
</feature>
<evidence type="ECO:0008006" key="4">
    <source>
        <dbReference type="Google" id="ProtNLM"/>
    </source>
</evidence>
<dbReference type="Proteomes" id="UP000218785">
    <property type="component" value="Plasmid plasmid2"/>
</dbReference>
<proteinExistence type="predicted"/>
<reference evidence="2 3" key="1">
    <citation type="submission" date="2017-06" db="EMBL/GenBank/DDBJ databases">
        <title>Genome sequencing of cyanobaciteial culture collection at National Institute for Environmental Studies (NIES).</title>
        <authorList>
            <person name="Hirose Y."/>
            <person name="Shimura Y."/>
            <person name="Fujisawa T."/>
            <person name="Nakamura Y."/>
            <person name="Kawachi M."/>
        </authorList>
    </citation>
    <scope>NUCLEOTIDE SEQUENCE [LARGE SCALE GENOMIC DNA]</scope>
    <source>
        <strain evidence="2 3">NIES-37</strain>
        <plasmid evidence="3">Plasmid2 dna</plasmid>
    </source>
</reference>
<feature type="compositionally biased region" description="Basic and acidic residues" evidence="1">
    <location>
        <begin position="28"/>
        <end position="62"/>
    </location>
</feature>
<dbReference type="KEGG" id="ttq:NIES37_71930"/>
<evidence type="ECO:0000313" key="3">
    <source>
        <dbReference type="Proteomes" id="UP000218785"/>
    </source>
</evidence>
<gene>
    <name evidence="2" type="ORF">NIES37_71930</name>
</gene>
<evidence type="ECO:0000256" key="1">
    <source>
        <dbReference type="SAM" id="MobiDB-lite"/>
    </source>
</evidence>
<organism evidence="2 3">
    <name type="scientific">Tolypothrix tenuis PCC 7101</name>
    <dbReference type="NCBI Taxonomy" id="231146"/>
    <lineage>
        <taxon>Bacteria</taxon>
        <taxon>Bacillati</taxon>
        <taxon>Cyanobacteriota</taxon>
        <taxon>Cyanophyceae</taxon>
        <taxon>Nostocales</taxon>
        <taxon>Tolypothrichaceae</taxon>
        <taxon>Tolypothrix</taxon>
    </lineage>
</organism>
<sequence length="304" mass="33663">MNRFINAIAITTTLVIVQACSSLPNAEEKAMSVSTHQHEEHLTSGSHNHEEPSINESHHGEHSTSSTVHGEKKAVTQAKLKVSSEITPNKNISLLIDVEDLEGKAIAKFDTFQEKLMHLIIVSDDLQFFSHLHPTYKDNGQFKVEASFPQAGGYTFFSDYKPTGQTEQISVLKTQVPGISIAAPEIDIKRSKTFNDTQVNLALSEPTVKAGQEVTLMFKLQDAANNQPLTDLQPYLGEKGHLVILRQSSSLTAADYIHAHALKNTPTGQVHFMTSFPQAGKYKLWGQFNRNGKIITADFWINVV</sequence>